<evidence type="ECO:0000313" key="5">
    <source>
        <dbReference type="Proteomes" id="UP000317093"/>
    </source>
</evidence>
<gene>
    <name evidence="4" type="ORF">Pan216_28210</name>
</gene>
<dbReference type="Proteomes" id="UP000317093">
    <property type="component" value="Chromosome"/>
</dbReference>
<feature type="compositionally biased region" description="Gly residues" evidence="2">
    <location>
        <begin position="581"/>
        <end position="594"/>
    </location>
</feature>
<dbReference type="InterPro" id="IPR037026">
    <property type="entry name" value="Vgr_OB-fold_dom_sf"/>
</dbReference>
<feature type="compositionally biased region" description="Basic and acidic residues" evidence="2">
    <location>
        <begin position="198"/>
        <end position="213"/>
    </location>
</feature>
<reference evidence="4 5" key="1">
    <citation type="submission" date="2019-02" db="EMBL/GenBank/DDBJ databases">
        <title>Deep-cultivation of Planctomycetes and their phenomic and genomic characterization uncovers novel biology.</title>
        <authorList>
            <person name="Wiegand S."/>
            <person name="Jogler M."/>
            <person name="Boedeker C."/>
            <person name="Pinto D."/>
            <person name="Vollmers J."/>
            <person name="Rivas-Marin E."/>
            <person name="Kohn T."/>
            <person name="Peeters S.H."/>
            <person name="Heuer A."/>
            <person name="Rast P."/>
            <person name="Oberbeckmann S."/>
            <person name="Bunk B."/>
            <person name="Jeske O."/>
            <person name="Meyerdierks A."/>
            <person name="Storesund J.E."/>
            <person name="Kallscheuer N."/>
            <person name="Luecker S."/>
            <person name="Lage O.M."/>
            <person name="Pohl T."/>
            <person name="Merkel B.J."/>
            <person name="Hornburger P."/>
            <person name="Mueller R.-W."/>
            <person name="Bruemmer F."/>
            <person name="Labrenz M."/>
            <person name="Spormann A.M."/>
            <person name="Op den Camp H."/>
            <person name="Overmann J."/>
            <person name="Amann R."/>
            <person name="Jetten M.S.M."/>
            <person name="Mascher T."/>
            <person name="Medema M.H."/>
            <person name="Devos D.P."/>
            <person name="Kaster A.-K."/>
            <person name="Ovreas L."/>
            <person name="Rohde M."/>
            <person name="Galperin M.Y."/>
            <person name="Jogler C."/>
        </authorList>
    </citation>
    <scope>NUCLEOTIDE SEQUENCE [LARGE SCALE GENOMIC DNA]</scope>
    <source>
        <strain evidence="4 5">Pan216</strain>
    </source>
</reference>
<dbReference type="Gene3D" id="2.30.110.50">
    <property type="match status" value="1"/>
</dbReference>
<dbReference type="EMBL" id="CP036279">
    <property type="protein sequence ID" value="QDU61955.1"/>
    <property type="molecule type" value="Genomic_DNA"/>
</dbReference>
<dbReference type="InterPro" id="IPR006531">
    <property type="entry name" value="Gp5/Vgr_OB"/>
</dbReference>
<proteinExistence type="inferred from homology"/>
<accession>A0A518B4Q1</accession>
<feature type="compositionally biased region" description="Pro residues" evidence="2">
    <location>
        <begin position="600"/>
        <end position="610"/>
    </location>
</feature>
<dbReference type="Gene3D" id="3.55.50.10">
    <property type="entry name" value="Baseplate protein-like domains"/>
    <property type="match status" value="1"/>
</dbReference>
<evidence type="ECO:0000256" key="2">
    <source>
        <dbReference type="SAM" id="MobiDB-lite"/>
    </source>
</evidence>
<organism evidence="4 5">
    <name type="scientific">Kolteria novifilia</name>
    <dbReference type="NCBI Taxonomy" id="2527975"/>
    <lineage>
        <taxon>Bacteria</taxon>
        <taxon>Pseudomonadati</taxon>
        <taxon>Planctomycetota</taxon>
        <taxon>Planctomycetia</taxon>
        <taxon>Kolteriales</taxon>
        <taxon>Kolteriaceae</taxon>
        <taxon>Kolteria</taxon>
    </lineage>
</organism>
<dbReference type="InterPro" id="IPR017847">
    <property type="entry name" value="T6SS_RhsGE_Vgr_subset"/>
</dbReference>
<dbReference type="OrthoDB" id="9762420at2"/>
<dbReference type="InterPro" id="IPR018247">
    <property type="entry name" value="EF_Hand_1_Ca_BS"/>
</dbReference>
<dbReference type="KEGG" id="knv:Pan216_28210"/>
<dbReference type="SUPFAM" id="SSF69349">
    <property type="entry name" value="Phage fibre proteins"/>
    <property type="match status" value="1"/>
</dbReference>
<dbReference type="Gene3D" id="4.10.220.110">
    <property type="match status" value="1"/>
</dbReference>
<name>A0A518B4Q1_9BACT</name>
<feature type="region of interest" description="Disordered" evidence="2">
    <location>
        <begin position="193"/>
        <end position="213"/>
    </location>
</feature>
<dbReference type="InterPro" id="IPR006533">
    <property type="entry name" value="T6SS_Vgr_RhsGE"/>
</dbReference>
<evidence type="ECO:0000259" key="3">
    <source>
        <dbReference type="Pfam" id="PF04717"/>
    </source>
</evidence>
<evidence type="ECO:0000256" key="1">
    <source>
        <dbReference type="ARBA" id="ARBA00005558"/>
    </source>
</evidence>
<dbReference type="AlphaFoldDB" id="A0A518B4Q1"/>
<dbReference type="RefSeq" id="WP_145258476.1">
    <property type="nucleotide sequence ID" value="NZ_CP036279.1"/>
</dbReference>
<protein>
    <submittedName>
        <fullName evidence="4">Phage-related baseplate assembly protein</fullName>
    </submittedName>
</protein>
<dbReference type="Pfam" id="PF05954">
    <property type="entry name" value="Phage_GPD"/>
    <property type="match status" value="1"/>
</dbReference>
<evidence type="ECO:0000313" key="4">
    <source>
        <dbReference type="EMBL" id="QDU61955.1"/>
    </source>
</evidence>
<dbReference type="NCBIfam" id="TIGR03361">
    <property type="entry name" value="VI_Rhs_Vgr"/>
    <property type="match status" value="2"/>
</dbReference>
<dbReference type="SUPFAM" id="SSF69255">
    <property type="entry name" value="gp5 N-terminal domain-like"/>
    <property type="match status" value="1"/>
</dbReference>
<feature type="region of interest" description="Disordered" evidence="2">
    <location>
        <begin position="546"/>
        <end position="615"/>
    </location>
</feature>
<sequence>MNTYSQKNRPMVLSTPLGPDVLLLTAFRGREAISELFRFELDVVVERSTEIDFARLLAQPVSVSFTQEVNGFEAKRYFHGIVSEIAETSGDDLFTHYSLEVVPKLWLQSRNQRYRIFQQKSVPEILAAVLSKLSPRFQLSETYEPRNYTTQFRESDFAFISRLMEEEGIHYHFEHSEDNHLLVIGDTSSNATATAEDSSIRFDPTEGGARPERRISRWHKRQRVMPPRVSLRDYSPDLPNDLLEASVPAPSTIKIGSVSHRFDVNKDDALQIEEFPGGFAHFVDSTGPMGQDYSGDVQRLFQLNQRVASLRMQEHAVRGIDLEGAGDHGGLMPGYTFDLKGHPNADGSYLIRSVEHSIRMPGYLAEPEDRGGESYANRFSCMPLELPFRPIKRHPKPSVSGPHTAKVVTPKGEEIFTDPSGRVKVHFHWDREGANDGGDSCWVRFAQSWAGKGYGMMTIPRAGQEVVVNFLDGDPDRPLIVGSVYNAEQSPPLNLPNEKSSLAIKSQTYRGKPGDFHGIKLDDSTNSEMMQLRSQLDLVLEAKRHQTQTVPGTRQDVIGTDEFRFVGGLPGSSHSPDPRAGSGGNGSNDSGSGGDSKNSPPSPPPPPPPHWQEGLSTELFPAFSLAQTSGLSSATKVGSYKSYTVGSKFFGGLDLLGVVGFFPSAAPVVSALSGAGLGINTGQYGLTQGVKWGPNYEFGLGGDKYTLEHLGEDPTTLTLVKAFASLHIALILGRTSLYYFMTIKDEVNLNSLKHAWIGASIAETSVYGLFCGVLAYMAKVKEAKKAVDEVADSVSNASEAATNLEVSGVLNEVNLGLDEAVDGVSQLNPMSEVGNVERTAKSRTISTTEKLSLTSEDTCTLSADNNTFIRGNKSVNITAVDEKASIRLDSSGATISASKLRLQTSPLTYIELNELDQSITLSTVGGSLRLAPTGTYLTNTSETISLIGTTTTISSGMGTAKTIFSGGTIVNSATAMTTTASSFNLKTAMFTTVQG</sequence>
<feature type="domain" description="Gp5/Type VI secretion system Vgr protein OB-fold" evidence="3">
    <location>
        <begin position="418"/>
        <end position="485"/>
    </location>
</feature>
<dbReference type="Pfam" id="PF04717">
    <property type="entry name" value="Phage_base_V"/>
    <property type="match status" value="1"/>
</dbReference>
<comment type="similarity">
    <text evidence="1">Belongs to the VgrG protein family.</text>
</comment>
<dbReference type="NCBIfam" id="TIGR01646">
    <property type="entry name" value="vgr_GE"/>
    <property type="match status" value="1"/>
</dbReference>
<dbReference type="Gene3D" id="2.40.50.230">
    <property type="entry name" value="Gp5 N-terminal domain"/>
    <property type="match status" value="1"/>
</dbReference>
<dbReference type="PROSITE" id="PS00018">
    <property type="entry name" value="EF_HAND_1"/>
    <property type="match status" value="1"/>
</dbReference>
<dbReference type="SUPFAM" id="SSF69279">
    <property type="entry name" value="Phage tail proteins"/>
    <property type="match status" value="2"/>
</dbReference>
<keyword evidence="5" id="KW-1185">Reference proteome</keyword>